<comment type="caution">
    <text evidence="2">The sequence shown here is derived from an EMBL/GenBank/DDBJ whole genome shotgun (WGS) entry which is preliminary data.</text>
</comment>
<dbReference type="OrthoDB" id="1758245at2"/>
<sequence length="47" mass="5279">MKKCALKIAKKMGSLAVLTTAVSANTACTWFNHQPEMPKDIKKFKRI</sequence>
<dbReference type="Proteomes" id="UP000243494">
    <property type="component" value="Unassembled WGS sequence"/>
</dbReference>
<reference evidence="2 3" key="1">
    <citation type="journal article" date="2017" name="Genome Announc.">
        <title>Draft Genome Sequence of Romboutsia maritimum sp. nov. Strain CCRI-22766(T), Isolated from Coastal Estuarine Mud.</title>
        <authorList>
            <person name="Maheux A.F."/>
            <person name="Boudreau D.K."/>
            <person name="Berube E."/>
            <person name="Boissinot M."/>
            <person name="Raymond F."/>
            <person name="Brodeur S."/>
            <person name="Corbeil J."/>
            <person name="Brightwell G."/>
            <person name="Broda D."/>
            <person name="Omar R.F."/>
            <person name="Bergeron M.G."/>
        </authorList>
    </citation>
    <scope>NUCLEOTIDE SEQUENCE [LARGE SCALE GENOMIC DNA]</scope>
    <source>
        <strain evidence="2 3">CCRI-22766</strain>
    </source>
</reference>
<proteinExistence type="predicted"/>
<dbReference type="RefSeq" id="WP_095405824.1">
    <property type="nucleotide sequence ID" value="NZ_NOJZ02000022.1"/>
</dbReference>
<name>A0A371IR46_9FIRM</name>
<protein>
    <submittedName>
        <fullName evidence="2">Cyclic lactone autoinducer peptide</fullName>
    </submittedName>
</protein>
<evidence type="ECO:0000256" key="1">
    <source>
        <dbReference type="SAM" id="SignalP"/>
    </source>
</evidence>
<dbReference type="AlphaFoldDB" id="A0A371IR46"/>
<feature type="chain" id="PRO_5039421334" evidence="1">
    <location>
        <begin position="27"/>
        <end position="47"/>
    </location>
</feature>
<dbReference type="NCBIfam" id="TIGR04223">
    <property type="entry name" value="quorum_AgrD"/>
    <property type="match status" value="1"/>
</dbReference>
<dbReference type="EMBL" id="NOJZ02000022">
    <property type="protein sequence ID" value="RDY22948.1"/>
    <property type="molecule type" value="Genomic_DNA"/>
</dbReference>
<evidence type="ECO:0000313" key="2">
    <source>
        <dbReference type="EMBL" id="RDY22948.1"/>
    </source>
</evidence>
<keyword evidence="3" id="KW-1185">Reference proteome</keyword>
<organism evidence="2 3">
    <name type="scientific">Romboutsia maritimum</name>
    <dbReference type="NCBI Taxonomy" id="2020948"/>
    <lineage>
        <taxon>Bacteria</taxon>
        <taxon>Bacillati</taxon>
        <taxon>Bacillota</taxon>
        <taxon>Clostridia</taxon>
        <taxon>Peptostreptococcales</taxon>
        <taxon>Peptostreptococcaceae</taxon>
        <taxon>Romboutsia</taxon>
    </lineage>
</organism>
<keyword evidence="1" id="KW-0732">Signal</keyword>
<accession>A0A371IR46</accession>
<gene>
    <name evidence="2" type="ORF">CHF27_010610</name>
</gene>
<feature type="signal peptide" evidence="1">
    <location>
        <begin position="1"/>
        <end position="26"/>
    </location>
</feature>
<dbReference type="InterPro" id="IPR009229">
    <property type="entry name" value="AgrD"/>
</dbReference>
<evidence type="ECO:0000313" key="3">
    <source>
        <dbReference type="Proteomes" id="UP000243494"/>
    </source>
</evidence>